<comment type="similarity">
    <text evidence="5 12">Belongs to the protoporphyrinogen/coproporphyrinogen oxidase family. Coproporphyrinogen III oxidase subfamily.</text>
</comment>
<evidence type="ECO:0000259" key="13">
    <source>
        <dbReference type="Pfam" id="PF01593"/>
    </source>
</evidence>
<dbReference type="InterPro" id="IPR050464">
    <property type="entry name" value="Zeta_carotene_desat/Oxidored"/>
</dbReference>
<dbReference type="PANTHER" id="PTHR42923">
    <property type="entry name" value="PROTOPORPHYRINOGEN OXIDASE"/>
    <property type="match status" value="1"/>
</dbReference>
<comment type="subcellular location">
    <subcellularLocation>
        <location evidence="12">Cytoplasm</location>
    </subcellularLocation>
</comment>
<evidence type="ECO:0000313" key="16">
    <source>
        <dbReference type="EMBL" id="VEW12413.1"/>
    </source>
</evidence>
<dbReference type="Gene3D" id="1.10.3110.10">
    <property type="entry name" value="protoporphyrinogen ix oxidase, domain 3"/>
    <property type="match status" value="1"/>
</dbReference>
<accession>A0A165E3Z4</accession>
<comment type="pathway">
    <text evidence="4 12">Porphyrin-containing compound metabolism; protoheme biosynthesis.</text>
</comment>
<dbReference type="Gene3D" id="3.90.660.20">
    <property type="entry name" value="Protoporphyrinogen oxidase, mitochondrial, domain 2"/>
    <property type="match status" value="1"/>
</dbReference>
<evidence type="ECO:0000256" key="3">
    <source>
        <dbReference type="ARBA" id="ARBA00002185"/>
    </source>
</evidence>
<dbReference type="SUPFAM" id="SSF51905">
    <property type="entry name" value="FAD/NAD(P)-binding domain"/>
    <property type="match status" value="1"/>
</dbReference>
<dbReference type="GO" id="GO:0005737">
    <property type="term" value="C:cytoplasm"/>
    <property type="evidence" value="ECO:0007669"/>
    <property type="project" value="UniProtKB-SubCell"/>
</dbReference>
<proteinExistence type="inferred from homology"/>
<evidence type="ECO:0000256" key="10">
    <source>
        <dbReference type="ARBA" id="ARBA00023002"/>
    </source>
</evidence>
<dbReference type="UniPathway" id="UPA00252"/>
<evidence type="ECO:0000256" key="4">
    <source>
        <dbReference type="ARBA" id="ARBA00004744"/>
    </source>
</evidence>
<dbReference type="Proteomes" id="UP000594979">
    <property type="component" value="Chromosome"/>
</dbReference>
<dbReference type="GO" id="GO:0004729">
    <property type="term" value="F:oxygen-dependent protoporphyrinogen oxidase activity"/>
    <property type="evidence" value="ECO:0007669"/>
    <property type="project" value="UniProtKB-UniRule"/>
</dbReference>
<evidence type="ECO:0000313" key="17">
    <source>
        <dbReference type="Proteomes" id="UP000076612"/>
    </source>
</evidence>
<evidence type="ECO:0000256" key="9">
    <source>
        <dbReference type="ARBA" id="ARBA00022827"/>
    </source>
</evidence>
<dbReference type="NCBIfam" id="TIGR00562">
    <property type="entry name" value="proto_IX_ox"/>
    <property type="match status" value="1"/>
</dbReference>
<evidence type="ECO:0000313" key="18">
    <source>
        <dbReference type="Proteomes" id="UP000386281"/>
    </source>
</evidence>
<evidence type="ECO:0000313" key="19">
    <source>
        <dbReference type="Proteomes" id="UP000594979"/>
    </source>
</evidence>
<evidence type="ECO:0000256" key="8">
    <source>
        <dbReference type="ARBA" id="ARBA00022630"/>
    </source>
</evidence>
<evidence type="ECO:0000256" key="7">
    <source>
        <dbReference type="ARBA" id="ARBA00019046"/>
    </source>
</evidence>
<dbReference type="Gene3D" id="3.50.50.60">
    <property type="entry name" value="FAD/NAD(P)-binding domain"/>
    <property type="match status" value="1"/>
</dbReference>
<gene>
    <name evidence="16" type="primary">hemY</name>
    <name evidence="15" type="synonym">hemG</name>
    <name evidence="14" type="ORF">AVW13_12265</name>
    <name evidence="15" type="ORF">I6G59_13955</name>
    <name evidence="16" type="ORF">NCTC12391_01498</name>
</gene>
<protein>
    <recommendedName>
        <fullName evidence="7 12">Coproporphyrinogen III oxidase</fullName>
        <ecNumber evidence="6 12">1.3.3.15</ecNumber>
    </recommendedName>
</protein>
<dbReference type="EC" id="1.3.3.15" evidence="6 12"/>
<dbReference type="RefSeq" id="WP_063250159.1">
    <property type="nucleotide sequence ID" value="NZ_CAACXN010000014.1"/>
</dbReference>
<evidence type="ECO:0000256" key="11">
    <source>
        <dbReference type="ARBA" id="ARBA00023133"/>
    </source>
</evidence>
<dbReference type="InterPro" id="IPR004572">
    <property type="entry name" value="Protoporphyrinogen_oxidase"/>
</dbReference>
<feature type="domain" description="Amine oxidase" evidence="13">
    <location>
        <begin position="11"/>
        <end position="461"/>
    </location>
</feature>
<reference evidence="15 19" key="4">
    <citation type="submission" date="2020-12" db="EMBL/GenBank/DDBJ databases">
        <title>FDA dAtabase for Regulatory Grade micrObial Sequences (FDA-ARGOS): Supporting development and validation of Infectious Disease Dx tests.</title>
        <authorList>
            <person name="Sproer C."/>
            <person name="Gronow S."/>
            <person name="Severitt S."/>
            <person name="Schroder I."/>
            <person name="Tallon L."/>
            <person name="Sadzewicz L."/>
            <person name="Zhao X."/>
            <person name="Boylan J."/>
            <person name="Ott S."/>
            <person name="Bowen H."/>
            <person name="Vavikolanu K."/>
            <person name="Mehta A."/>
            <person name="Aluvathingal J."/>
            <person name="Nadendla S."/>
            <person name="Lowell S."/>
            <person name="Myers T."/>
            <person name="Yan Y."/>
            <person name="Sichtig H."/>
        </authorList>
    </citation>
    <scope>NUCLEOTIDE SEQUENCE [LARGE SCALE GENOMIC DNA]</scope>
    <source>
        <strain evidence="15 19">FDAARGOS_902</strain>
    </source>
</reference>
<reference evidence="17" key="1">
    <citation type="submission" date="2016-01" db="EMBL/GenBank/DDBJ databases">
        <title>Draft genome of Chromobacterium sp. F49.</title>
        <authorList>
            <person name="Hong K.W."/>
        </authorList>
    </citation>
    <scope>NUCLEOTIDE SEQUENCE [LARGE SCALE GENOMIC DNA]</scope>
    <source>
        <strain evidence="17">M40</strain>
    </source>
</reference>
<dbReference type="GO" id="GO:0006783">
    <property type="term" value="P:heme biosynthetic process"/>
    <property type="evidence" value="ECO:0007669"/>
    <property type="project" value="UniProtKB-UniRule"/>
</dbReference>
<dbReference type="PANTHER" id="PTHR42923:SF3">
    <property type="entry name" value="PROTOPORPHYRINOGEN OXIDASE"/>
    <property type="match status" value="1"/>
</dbReference>
<sequence length="474" mass="48696">MSRITIVGGGISGLAAAHRLASEHEVIVLEAADRLGGCLDSTTLSGTVAEGIDLGAEASLHRRPETRELIAELGLDPVHPSREHGSQVLSRGGLRPIPRETIMGVPADPDTVAGLLGPEATARVAAEEVTAPIAGTDTSVGEFLAARLGDDLVDTLVDPLLAGVYAGRCRDLSLAATVPALLPAALDGTSVLDRAATLLAARAETAHTDPGGEPAPVFLSLPGGIGALIPALAEAITAAGGEIRTGSPVTGLSRAGSGWSVATPDGAIESDAVILATPAYVTADLLAEAAPGPATTLAAVPYASTALVLALVDLGDDDLEGTGFLVPPTADAFIKASTFASNKWPWMRRRIPAGTALVRMSVGRFGDAPGTWQDLDDAELTARAFADWQAITGRSSDRILTAEVRRWDRALPQYVPGHLDAVDDLDEELAGIEGLELVGSAYSGVGIPACIGRAHTVADRLMTTDSPDETKEKQ</sequence>
<keyword evidence="8 12" id="KW-0285">Flavoprotein</keyword>
<comment type="function">
    <text evidence="3 12">Involved in coproporphyrin-dependent heme b biosynthesis. Catalyzes the oxidation of coproporphyrinogen III to coproporphyrin III.</text>
</comment>
<keyword evidence="10 12" id="KW-0560">Oxidoreductase</keyword>
<keyword evidence="9 12" id="KW-0274">FAD</keyword>
<dbReference type="InterPro" id="IPR002937">
    <property type="entry name" value="Amino_oxidase"/>
</dbReference>
<keyword evidence="11 12" id="KW-0350">Heme biosynthesis</keyword>
<dbReference type="EMBL" id="CAACXN010000014">
    <property type="protein sequence ID" value="VEW12413.1"/>
    <property type="molecule type" value="Genomic_DNA"/>
</dbReference>
<reference evidence="16 18" key="3">
    <citation type="submission" date="2019-02" db="EMBL/GenBank/DDBJ databases">
        <authorList>
            <consortium name="Pathogen Informatics"/>
        </authorList>
    </citation>
    <scope>NUCLEOTIDE SEQUENCE [LARGE SCALE GENOMIC DNA]</scope>
    <source>
        <strain evidence="16 18">3012STDY7078520</strain>
    </source>
</reference>
<dbReference type="STRING" id="33889.AVW13_12265"/>
<comment type="cofactor">
    <cofactor evidence="2 12">
        <name>FAD</name>
        <dbReference type="ChEBI" id="CHEBI:57692"/>
    </cofactor>
</comment>
<organism evidence="16 18">
    <name type="scientific">Brevibacterium casei</name>
    <dbReference type="NCBI Taxonomy" id="33889"/>
    <lineage>
        <taxon>Bacteria</taxon>
        <taxon>Bacillati</taxon>
        <taxon>Actinomycetota</taxon>
        <taxon>Actinomycetes</taxon>
        <taxon>Micrococcales</taxon>
        <taxon>Brevibacteriaceae</taxon>
        <taxon>Brevibacterium</taxon>
    </lineage>
</organism>
<dbReference type="Proteomes" id="UP000386281">
    <property type="component" value="Unassembled WGS sequence"/>
</dbReference>
<keyword evidence="12" id="KW-0963">Cytoplasm</keyword>
<dbReference type="KEGG" id="bcau:I6G59_13955"/>
<reference evidence="14" key="2">
    <citation type="submission" date="2016-01" db="EMBL/GenBank/DDBJ databases">
        <authorList>
            <person name="Hong K.W."/>
        </authorList>
    </citation>
    <scope>NUCLEOTIDE SEQUENCE</scope>
    <source>
        <strain evidence="14">M40</strain>
    </source>
</reference>
<name>A0A165E3Z4_9MICO</name>
<evidence type="ECO:0000256" key="12">
    <source>
        <dbReference type="RuleBase" id="RU364052"/>
    </source>
</evidence>
<evidence type="ECO:0000256" key="6">
    <source>
        <dbReference type="ARBA" id="ARBA00012402"/>
    </source>
</evidence>
<dbReference type="EMBL" id="CP065682">
    <property type="protein sequence ID" value="QPS33052.1"/>
    <property type="molecule type" value="Genomic_DNA"/>
</dbReference>
<dbReference type="Proteomes" id="UP000076612">
    <property type="component" value="Unassembled WGS sequence"/>
</dbReference>
<evidence type="ECO:0000313" key="15">
    <source>
        <dbReference type="EMBL" id="QPS33052.1"/>
    </source>
</evidence>
<evidence type="ECO:0000256" key="5">
    <source>
        <dbReference type="ARBA" id="ARBA00008310"/>
    </source>
</evidence>
<dbReference type="AlphaFoldDB" id="A0A165E3Z4"/>
<evidence type="ECO:0000313" key="14">
    <source>
        <dbReference type="EMBL" id="KZE19049.1"/>
    </source>
</evidence>
<comment type="catalytic activity">
    <reaction evidence="1">
        <text>coproporphyrinogen III + 3 O2 = coproporphyrin III + 3 H2O2</text>
        <dbReference type="Rhea" id="RHEA:43436"/>
        <dbReference type="ChEBI" id="CHEBI:15379"/>
        <dbReference type="ChEBI" id="CHEBI:16240"/>
        <dbReference type="ChEBI" id="CHEBI:57309"/>
        <dbReference type="ChEBI" id="CHEBI:131725"/>
        <dbReference type="EC" id="1.3.3.15"/>
    </reaction>
    <physiologicalReaction direction="left-to-right" evidence="1">
        <dbReference type="Rhea" id="RHEA:43437"/>
    </physiologicalReaction>
</comment>
<evidence type="ECO:0000256" key="2">
    <source>
        <dbReference type="ARBA" id="ARBA00001974"/>
    </source>
</evidence>
<dbReference type="Pfam" id="PF01593">
    <property type="entry name" value="Amino_oxidase"/>
    <property type="match status" value="1"/>
</dbReference>
<dbReference type="SUPFAM" id="SSF54373">
    <property type="entry name" value="FAD-linked reductases, C-terminal domain"/>
    <property type="match status" value="1"/>
</dbReference>
<dbReference type="InterPro" id="IPR036188">
    <property type="entry name" value="FAD/NAD-bd_sf"/>
</dbReference>
<dbReference type="EMBL" id="LQQR01000021">
    <property type="protein sequence ID" value="KZE19049.1"/>
    <property type="molecule type" value="Genomic_DNA"/>
</dbReference>
<evidence type="ECO:0000256" key="1">
    <source>
        <dbReference type="ARBA" id="ARBA00001755"/>
    </source>
</evidence>